<feature type="transmembrane region" description="Helical" evidence="1">
    <location>
        <begin position="39"/>
        <end position="61"/>
    </location>
</feature>
<dbReference type="EMBL" id="AP009333">
    <property type="protein sequence ID" value="BAK61328.1"/>
    <property type="molecule type" value="Genomic_DNA"/>
</dbReference>
<organism evidence="2 3">
    <name type="scientific">Lactococcus garvieae (strain Lg2)</name>
    <name type="common">Enterococcus seriolicida</name>
    <dbReference type="NCBI Taxonomy" id="420890"/>
    <lineage>
        <taxon>Bacteria</taxon>
        <taxon>Bacillati</taxon>
        <taxon>Bacillota</taxon>
        <taxon>Bacilli</taxon>
        <taxon>Lactobacillales</taxon>
        <taxon>Streptococcaceae</taxon>
        <taxon>Lactococcus</taxon>
    </lineage>
</organism>
<dbReference type="PATRIC" id="fig|420890.5.peg.1841"/>
<proteinExistence type="predicted"/>
<reference evidence="2 3" key="1">
    <citation type="journal article" date="2011" name="PLoS ONE">
        <title>Complete genome sequence and comparative analysis of the fish pathogen Lactococcus garvieae.</title>
        <authorList>
            <person name="Morita H."/>
            <person name="Toh H."/>
            <person name="Oshima K."/>
            <person name="Yoshizaki M."/>
            <person name="Kawanishi M."/>
            <person name="Nakaya K."/>
            <person name="Suzuki T."/>
            <person name="Miyauchi E."/>
            <person name="Ishii Y."/>
            <person name="Tanabe S."/>
            <person name="Murakami M."/>
            <person name="Hattori M."/>
        </authorList>
    </citation>
    <scope>NUCLEOTIDE SEQUENCE [LARGE SCALE GENOMIC DNA]</scope>
    <source>
        <strain evidence="2 3">Lg2</strain>
    </source>
</reference>
<feature type="transmembrane region" description="Helical" evidence="1">
    <location>
        <begin position="6"/>
        <end position="32"/>
    </location>
</feature>
<dbReference type="KEGG" id="lgv:LCGL_1868"/>
<evidence type="ECO:0000313" key="2">
    <source>
        <dbReference type="EMBL" id="BAK61328.1"/>
    </source>
</evidence>
<keyword evidence="1" id="KW-0812">Transmembrane</keyword>
<evidence type="ECO:0000313" key="3">
    <source>
        <dbReference type="Proteomes" id="UP000008520"/>
    </source>
</evidence>
<gene>
    <name evidence="2" type="ordered locus">LCGL_1868</name>
</gene>
<dbReference type="HOGENOM" id="CLU_2770691_0_0_9"/>
<keyword evidence="3" id="KW-1185">Reference proteome</keyword>
<evidence type="ECO:0000256" key="1">
    <source>
        <dbReference type="SAM" id="Phobius"/>
    </source>
</evidence>
<dbReference type="Proteomes" id="UP000008520">
    <property type="component" value="Chromosome"/>
</dbReference>
<protein>
    <submittedName>
        <fullName evidence="2">Uncharacterized protein</fullName>
    </submittedName>
</protein>
<name>F9VG77_LACGL</name>
<dbReference type="AlphaFoldDB" id="F9VG77"/>
<sequence>MLFLFFFILCTYLFLKGFVKFILPLLIFIFLAKLFLGGLFLFFNTHFLFTLAIIAFFIWLIRTVSSQNYR</sequence>
<keyword evidence="1" id="KW-0472">Membrane</keyword>
<accession>F9VG77</accession>
<keyword evidence="1" id="KW-1133">Transmembrane helix</keyword>